<sequence length="41" mass="4669">MCGFIGEISNISEEGGHQPFIYENERFLTGKFIILSNYVKS</sequence>
<organism evidence="1 2">
    <name type="scientific">Evansella vedderi</name>
    <dbReference type="NCBI Taxonomy" id="38282"/>
    <lineage>
        <taxon>Bacteria</taxon>
        <taxon>Bacillati</taxon>
        <taxon>Bacillota</taxon>
        <taxon>Bacilli</taxon>
        <taxon>Bacillales</taxon>
        <taxon>Bacillaceae</taxon>
        <taxon>Evansella</taxon>
    </lineage>
</organism>
<evidence type="ECO:0000313" key="2">
    <source>
        <dbReference type="Proteomes" id="UP001230005"/>
    </source>
</evidence>
<dbReference type="EMBL" id="JAUSUG010000016">
    <property type="protein sequence ID" value="MDQ0256361.1"/>
    <property type="molecule type" value="Genomic_DNA"/>
</dbReference>
<comment type="caution">
    <text evidence="1">The sequence shown here is derived from an EMBL/GenBank/DDBJ whole genome shotgun (WGS) entry which is preliminary data.</text>
</comment>
<gene>
    <name evidence="1" type="ORF">J2S74_003781</name>
</gene>
<proteinExistence type="predicted"/>
<reference evidence="1 2" key="1">
    <citation type="submission" date="2023-07" db="EMBL/GenBank/DDBJ databases">
        <title>Genomic Encyclopedia of Type Strains, Phase IV (KMG-IV): sequencing the most valuable type-strain genomes for metagenomic binning, comparative biology and taxonomic classification.</title>
        <authorList>
            <person name="Goeker M."/>
        </authorList>
    </citation>
    <scope>NUCLEOTIDE SEQUENCE [LARGE SCALE GENOMIC DNA]</scope>
    <source>
        <strain evidence="1 2">DSM 9768</strain>
    </source>
</reference>
<protein>
    <submittedName>
        <fullName evidence="1">Uncharacterized protein</fullName>
    </submittedName>
</protein>
<dbReference type="Proteomes" id="UP001230005">
    <property type="component" value="Unassembled WGS sequence"/>
</dbReference>
<name>A0ABU0A065_9BACI</name>
<evidence type="ECO:0000313" key="1">
    <source>
        <dbReference type="EMBL" id="MDQ0256361.1"/>
    </source>
</evidence>
<accession>A0ABU0A065</accession>
<keyword evidence="2" id="KW-1185">Reference proteome</keyword>